<organism evidence="2 3">
    <name type="scientific">Panagrolaimus davidi</name>
    <dbReference type="NCBI Taxonomy" id="227884"/>
    <lineage>
        <taxon>Eukaryota</taxon>
        <taxon>Metazoa</taxon>
        <taxon>Ecdysozoa</taxon>
        <taxon>Nematoda</taxon>
        <taxon>Chromadorea</taxon>
        <taxon>Rhabditida</taxon>
        <taxon>Tylenchina</taxon>
        <taxon>Panagrolaimomorpha</taxon>
        <taxon>Panagrolaimoidea</taxon>
        <taxon>Panagrolaimidae</taxon>
        <taxon>Panagrolaimus</taxon>
    </lineage>
</organism>
<dbReference type="WBParaSite" id="PDA_v2.g9667.t1">
    <property type="protein sequence ID" value="PDA_v2.g9667.t1"/>
    <property type="gene ID" value="PDA_v2.g9667"/>
</dbReference>
<feature type="region of interest" description="Disordered" evidence="1">
    <location>
        <begin position="66"/>
        <end position="87"/>
    </location>
</feature>
<name>A0A914RDD8_9BILA</name>
<evidence type="ECO:0000313" key="2">
    <source>
        <dbReference type="Proteomes" id="UP000887578"/>
    </source>
</evidence>
<keyword evidence="2" id="KW-1185">Reference proteome</keyword>
<evidence type="ECO:0000313" key="3">
    <source>
        <dbReference type="WBParaSite" id="PDA_v2.g9667.t1"/>
    </source>
</evidence>
<sequence length="209" mass="23506">MATKTDCFYLNDNQEWVPVDNCQTVHDNQYSNLNLNQNLKCLDVSPIQSNSKSYNNKNCGTTATLKLPGSSASDNIERRENSPYLNKSSKISNFSKLINDETENDESKKPWKRNSYSNKINNSTISLHIAAYENSAKTDSFNGSKNEDLQKGKSDSIKNEKQIFTAGTFVIQNSFEFPRQENEGAKVLEVSNFKASQRLLNPNKASKNG</sequence>
<protein>
    <submittedName>
        <fullName evidence="3">Uncharacterized protein</fullName>
    </submittedName>
</protein>
<dbReference type="Proteomes" id="UP000887578">
    <property type="component" value="Unplaced"/>
</dbReference>
<reference evidence="3" key="1">
    <citation type="submission" date="2022-11" db="UniProtKB">
        <authorList>
            <consortium name="WormBaseParasite"/>
        </authorList>
    </citation>
    <scope>IDENTIFICATION</scope>
</reference>
<evidence type="ECO:0000256" key="1">
    <source>
        <dbReference type="SAM" id="MobiDB-lite"/>
    </source>
</evidence>
<proteinExistence type="predicted"/>
<dbReference type="AlphaFoldDB" id="A0A914RDD8"/>
<accession>A0A914RDD8</accession>